<dbReference type="EMBL" id="JAFBWN010000028">
    <property type="protein sequence ID" value="MBM2357159.1"/>
    <property type="molecule type" value="Genomic_DNA"/>
</dbReference>
<evidence type="ECO:0000313" key="2">
    <source>
        <dbReference type="Proteomes" id="UP000809337"/>
    </source>
</evidence>
<dbReference type="Proteomes" id="UP000809337">
    <property type="component" value="Unassembled WGS sequence"/>
</dbReference>
<dbReference type="RefSeq" id="WP_176441066.1">
    <property type="nucleotide sequence ID" value="NZ_CP086779.1"/>
</dbReference>
<accession>A0A9Q2N1K9</accession>
<sequence length="149" mass="15669">MAGGPDIPCGTSIGRISWAAAAAIGLVPAGIERRAAIPAALHTKSQTEPILPSSKLPQASQSSIAIMPLSVETIDEAMAIEPADCATAPMAKATSERMQIRRAQRLMILIYYPRDPNASGTKSRFLEHPKIGSFKSSANRLVAAATTCL</sequence>
<gene>
    <name evidence="1" type="ORF">JQX14_21650</name>
</gene>
<name>A0A9Q2N1K9_9RHOB</name>
<evidence type="ECO:0000313" key="1">
    <source>
        <dbReference type="EMBL" id="MBM2357159.1"/>
    </source>
</evidence>
<comment type="caution">
    <text evidence="1">The sequence shown here is derived from an EMBL/GenBank/DDBJ whole genome shotgun (WGS) entry which is preliminary data.</text>
</comment>
<organism evidence="1 2">
    <name type="scientific">Pseudosulfitobacter pseudonitzschiae</name>
    <dbReference type="NCBI Taxonomy" id="1402135"/>
    <lineage>
        <taxon>Bacteria</taxon>
        <taxon>Pseudomonadati</taxon>
        <taxon>Pseudomonadota</taxon>
        <taxon>Alphaproteobacteria</taxon>
        <taxon>Rhodobacterales</taxon>
        <taxon>Roseobacteraceae</taxon>
        <taxon>Pseudosulfitobacter</taxon>
    </lineage>
</organism>
<proteinExistence type="predicted"/>
<reference evidence="1" key="1">
    <citation type="submission" date="2021-01" db="EMBL/GenBank/DDBJ databases">
        <title>Diatom-associated Roseobacters Show Island Model of Population Structure.</title>
        <authorList>
            <person name="Qu L."/>
            <person name="Feng X."/>
            <person name="Chen Y."/>
            <person name="Li L."/>
            <person name="Wang X."/>
            <person name="Hu Z."/>
            <person name="Wang H."/>
            <person name="Luo H."/>
        </authorList>
    </citation>
    <scope>NUCLEOTIDE SEQUENCE</scope>
    <source>
        <strain evidence="1">SM26-45</strain>
    </source>
</reference>
<protein>
    <submittedName>
        <fullName evidence="1">Uncharacterized protein</fullName>
    </submittedName>
</protein>
<dbReference type="AlphaFoldDB" id="A0A9Q2N1K9"/>